<proteinExistence type="predicted"/>
<protein>
    <recommendedName>
        <fullName evidence="1">Reverse transcriptase zinc-binding domain-containing protein</fullName>
    </recommendedName>
</protein>
<dbReference type="Gramene" id="AET5Gv20812200.1">
    <property type="protein sequence ID" value="AET5Gv20812200.1"/>
    <property type="gene ID" value="AET5Gv20812200"/>
</dbReference>
<dbReference type="Pfam" id="PF13966">
    <property type="entry name" value="zf-RVT"/>
    <property type="match status" value="1"/>
</dbReference>
<name>A0A453LKF7_AEGTS</name>
<reference evidence="3" key="2">
    <citation type="journal article" date="2017" name="Nat. Plants">
        <title>The Aegilops tauschii genome reveals multiple impacts of transposons.</title>
        <authorList>
            <person name="Zhao G."/>
            <person name="Zou C."/>
            <person name="Li K."/>
            <person name="Wang K."/>
            <person name="Li T."/>
            <person name="Gao L."/>
            <person name="Zhang X."/>
            <person name="Wang H."/>
            <person name="Yang Z."/>
            <person name="Liu X."/>
            <person name="Jiang W."/>
            <person name="Mao L."/>
            <person name="Kong X."/>
            <person name="Jiao Y."/>
            <person name="Jia J."/>
        </authorList>
    </citation>
    <scope>NUCLEOTIDE SEQUENCE [LARGE SCALE GENOMIC DNA]</scope>
    <source>
        <strain evidence="3">cv. AL8/78</strain>
    </source>
</reference>
<evidence type="ECO:0000313" key="3">
    <source>
        <dbReference type="Proteomes" id="UP000015105"/>
    </source>
</evidence>
<reference evidence="3" key="1">
    <citation type="journal article" date="2014" name="Science">
        <title>Ancient hybridizations among the ancestral genomes of bread wheat.</title>
        <authorList>
            <consortium name="International Wheat Genome Sequencing Consortium,"/>
            <person name="Marcussen T."/>
            <person name="Sandve S.R."/>
            <person name="Heier L."/>
            <person name="Spannagl M."/>
            <person name="Pfeifer M."/>
            <person name="Jakobsen K.S."/>
            <person name="Wulff B.B."/>
            <person name="Steuernagel B."/>
            <person name="Mayer K.F."/>
            <person name="Olsen O.A."/>
        </authorList>
    </citation>
    <scope>NUCLEOTIDE SEQUENCE [LARGE SCALE GENOMIC DNA]</scope>
    <source>
        <strain evidence="3">cv. AL8/78</strain>
    </source>
</reference>
<dbReference type="InterPro" id="IPR026960">
    <property type="entry name" value="RVT-Znf"/>
</dbReference>
<reference evidence="2" key="4">
    <citation type="submission" date="2019-03" db="UniProtKB">
        <authorList>
            <consortium name="EnsemblPlants"/>
        </authorList>
    </citation>
    <scope>IDENTIFICATION</scope>
</reference>
<sequence length="128" mass="14891">MQLDSSGLSPSVWGLWPSQSRRVWHYKRRREDWLEGNAGSSDYEIEAKAWTSLWSVEVPEKIHNFLWRLAKHTIPTEDVRHGRNMAGDDKCQLCGIQDSWRHSLLECSIARCVWALVDDDVAYYIQAS</sequence>
<dbReference type="EnsemblPlants" id="AET5Gv20812200.1">
    <property type="protein sequence ID" value="AET5Gv20812200.1"/>
    <property type="gene ID" value="AET5Gv20812200"/>
</dbReference>
<dbReference type="AlphaFoldDB" id="A0A453LKF7"/>
<evidence type="ECO:0000313" key="2">
    <source>
        <dbReference type="EnsemblPlants" id="AET5Gv20812200.1"/>
    </source>
</evidence>
<evidence type="ECO:0000259" key="1">
    <source>
        <dbReference type="Pfam" id="PF13966"/>
    </source>
</evidence>
<organism evidence="2 3">
    <name type="scientific">Aegilops tauschii subsp. strangulata</name>
    <name type="common">Goatgrass</name>
    <dbReference type="NCBI Taxonomy" id="200361"/>
    <lineage>
        <taxon>Eukaryota</taxon>
        <taxon>Viridiplantae</taxon>
        <taxon>Streptophyta</taxon>
        <taxon>Embryophyta</taxon>
        <taxon>Tracheophyta</taxon>
        <taxon>Spermatophyta</taxon>
        <taxon>Magnoliopsida</taxon>
        <taxon>Liliopsida</taxon>
        <taxon>Poales</taxon>
        <taxon>Poaceae</taxon>
        <taxon>BOP clade</taxon>
        <taxon>Pooideae</taxon>
        <taxon>Triticodae</taxon>
        <taxon>Triticeae</taxon>
        <taxon>Triticinae</taxon>
        <taxon>Aegilops</taxon>
    </lineage>
</organism>
<accession>A0A453LKF7</accession>
<feature type="domain" description="Reverse transcriptase zinc-binding" evidence="1">
    <location>
        <begin position="45"/>
        <end position="114"/>
    </location>
</feature>
<reference evidence="2" key="5">
    <citation type="journal article" date="2021" name="G3 (Bethesda)">
        <title>Aegilops tauschii genome assembly Aet v5.0 features greater sequence contiguity and improved annotation.</title>
        <authorList>
            <person name="Wang L."/>
            <person name="Zhu T."/>
            <person name="Rodriguez J.C."/>
            <person name="Deal K.R."/>
            <person name="Dubcovsky J."/>
            <person name="McGuire P.E."/>
            <person name="Lux T."/>
            <person name="Spannagl M."/>
            <person name="Mayer K.F.X."/>
            <person name="Baldrich P."/>
            <person name="Meyers B.C."/>
            <person name="Huo N."/>
            <person name="Gu Y.Q."/>
            <person name="Zhou H."/>
            <person name="Devos K.M."/>
            <person name="Bennetzen J.L."/>
            <person name="Unver T."/>
            <person name="Budak H."/>
            <person name="Gulick P.J."/>
            <person name="Galiba G."/>
            <person name="Kalapos B."/>
            <person name="Nelson D.R."/>
            <person name="Li P."/>
            <person name="You F.M."/>
            <person name="Luo M.C."/>
            <person name="Dvorak J."/>
        </authorList>
    </citation>
    <scope>NUCLEOTIDE SEQUENCE [LARGE SCALE GENOMIC DNA]</scope>
    <source>
        <strain evidence="2">cv. AL8/78</strain>
    </source>
</reference>
<keyword evidence="3" id="KW-1185">Reference proteome</keyword>
<reference evidence="2" key="3">
    <citation type="journal article" date="2017" name="Nature">
        <title>Genome sequence of the progenitor of the wheat D genome Aegilops tauschii.</title>
        <authorList>
            <person name="Luo M.C."/>
            <person name="Gu Y.Q."/>
            <person name="Puiu D."/>
            <person name="Wang H."/>
            <person name="Twardziok S.O."/>
            <person name="Deal K.R."/>
            <person name="Huo N."/>
            <person name="Zhu T."/>
            <person name="Wang L."/>
            <person name="Wang Y."/>
            <person name="McGuire P.E."/>
            <person name="Liu S."/>
            <person name="Long H."/>
            <person name="Ramasamy R.K."/>
            <person name="Rodriguez J.C."/>
            <person name="Van S.L."/>
            <person name="Yuan L."/>
            <person name="Wang Z."/>
            <person name="Xia Z."/>
            <person name="Xiao L."/>
            <person name="Anderson O.D."/>
            <person name="Ouyang S."/>
            <person name="Liang Y."/>
            <person name="Zimin A.V."/>
            <person name="Pertea G."/>
            <person name="Qi P."/>
            <person name="Bennetzen J.L."/>
            <person name="Dai X."/>
            <person name="Dawson M.W."/>
            <person name="Muller H.G."/>
            <person name="Kugler K."/>
            <person name="Rivarola-Duarte L."/>
            <person name="Spannagl M."/>
            <person name="Mayer K.F.X."/>
            <person name="Lu F.H."/>
            <person name="Bevan M.W."/>
            <person name="Leroy P."/>
            <person name="Li P."/>
            <person name="You F.M."/>
            <person name="Sun Q."/>
            <person name="Liu Z."/>
            <person name="Lyons E."/>
            <person name="Wicker T."/>
            <person name="Salzberg S.L."/>
            <person name="Devos K.M."/>
            <person name="Dvorak J."/>
        </authorList>
    </citation>
    <scope>NUCLEOTIDE SEQUENCE [LARGE SCALE GENOMIC DNA]</scope>
    <source>
        <strain evidence="2">cv. AL8/78</strain>
    </source>
</reference>
<dbReference type="Proteomes" id="UP000015105">
    <property type="component" value="Chromosome 5D"/>
</dbReference>